<sequence>MSNNLPAMTIKLLSVRRTGKGLEPGHAEVKIHLTGCDGRIPWSGTLKVQVPQSLIGQPLKEGTQTLAWKVFETVLQSALVLEQSGQRPQVV</sequence>
<organism evidence="1 2">
    <name type="scientific">Acetobacter aceti</name>
    <dbReference type="NCBI Taxonomy" id="435"/>
    <lineage>
        <taxon>Bacteria</taxon>
        <taxon>Pseudomonadati</taxon>
        <taxon>Pseudomonadota</taxon>
        <taxon>Alphaproteobacteria</taxon>
        <taxon>Acetobacterales</taxon>
        <taxon>Acetobacteraceae</taxon>
        <taxon>Acetobacter</taxon>
        <taxon>Acetobacter subgen. Acetobacter</taxon>
    </lineage>
</organism>
<reference evidence="1 2" key="1">
    <citation type="submission" date="2016-03" db="EMBL/GenBank/DDBJ databases">
        <title>Acetic acid bacteria sequencing.</title>
        <authorList>
            <person name="Brandt J."/>
            <person name="Jakob F."/>
            <person name="Vogel R.F."/>
        </authorList>
    </citation>
    <scope>NUCLEOTIDE SEQUENCE [LARGE SCALE GENOMIC DNA]</scope>
    <source>
        <strain evidence="1 2">TMW2.1153</strain>
    </source>
</reference>
<evidence type="ECO:0000313" key="1">
    <source>
        <dbReference type="EMBL" id="AQS83990.1"/>
    </source>
</evidence>
<evidence type="ECO:0000313" key="2">
    <source>
        <dbReference type="Proteomes" id="UP000188937"/>
    </source>
</evidence>
<keyword evidence="2" id="KW-1185">Reference proteome</keyword>
<dbReference type="Proteomes" id="UP000188937">
    <property type="component" value="Chromosome"/>
</dbReference>
<dbReference type="EMBL" id="CP014692">
    <property type="protein sequence ID" value="AQS83990.1"/>
    <property type="molecule type" value="Genomic_DNA"/>
</dbReference>
<dbReference type="KEGG" id="aace:A0U92_03520"/>
<name>A0A1U9KDW5_ACEAC</name>
<gene>
    <name evidence="1" type="ORF">A0U92_03520</name>
</gene>
<protein>
    <submittedName>
        <fullName evidence="1">Uncharacterized protein</fullName>
    </submittedName>
</protein>
<proteinExistence type="predicted"/>
<dbReference type="AlphaFoldDB" id="A0A1U9KDW5"/>
<accession>A0A1U9KDW5</accession>